<protein>
    <submittedName>
        <fullName evidence="1">Uncharacterized protein</fullName>
    </submittedName>
</protein>
<name>I3T2C1_LOTJA</name>
<accession>I3T2C1</accession>
<dbReference type="EMBL" id="BT146869">
    <property type="protein sequence ID" value="AFK46663.1"/>
    <property type="molecule type" value="mRNA"/>
</dbReference>
<organism evidence="1">
    <name type="scientific">Lotus japonicus</name>
    <name type="common">Lotus corniculatus var. japonicus</name>
    <dbReference type="NCBI Taxonomy" id="34305"/>
    <lineage>
        <taxon>Eukaryota</taxon>
        <taxon>Viridiplantae</taxon>
        <taxon>Streptophyta</taxon>
        <taxon>Embryophyta</taxon>
        <taxon>Tracheophyta</taxon>
        <taxon>Spermatophyta</taxon>
        <taxon>Magnoliopsida</taxon>
        <taxon>eudicotyledons</taxon>
        <taxon>Gunneridae</taxon>
        <taxon>Pentapetalae</taxon>
        <taxon>rosids</taxon>
        <taxon>fabids</taxon>
        <taxon>Fabales</taxon>
        <taxon>Fabaceae</taxon>
        <taxon>Papilionoideae</taxon>
        <taxon>50 kb inversion clade</taxon>
        <taxon>NPAAA clade</taxon>
        <taxon>Hologalegina</taxon>
        <taxon>robinioid clade</taxon>
        <taxon>Loteae</taxon>
        <taxon>Lotus</taxon>
    </lineage>
</organism>
<proteinExistence type="evidence at transcript level"/>
<sequence>MSICKLIHIYMYLHQTYEGDFQGFGGSVFSTSATGSTGFSSSLAAGGASATTGSAGFSSSLGGSDSTFSVVSSVRCHARPCSFRASRNLLCSSSVHRSLCFVIVYGFLVLTITSSLEESAASISGREQLAASAASDLHGRRAYTTNTSFHFFVMRNTVETEQKNLQVW</sequence>
<dbReference type="AlphaFoldDB" id="I3T2C1"/>
<evidence type="ECO:0000313" key="1">
    <source>
        <dbReference type="EMBL" id="AFK46663.1"/>
    </source>
</evidence>
<reference evidence="1" key="1">
    <citation type="submission" date="2012-05" db="EMBL/GenBank/DDBJ databases">
        <authorList>
            <person name="Krishnakumar V."/>
            <person name="Cheung F."/>
            <person name="Xiao Y."/>
            <person name="Chan A."/>
            <person name="Moskal W.A."/>
            <person name="Town C.D."/>
        </authorList>
    </citation>
    <scope>NUCLEOTIDE SEQUENCE</scope>
</reference>